<evidence type="ECO:0000313" key="2">
    <source>
        <dbReference type="Proteomes" id="UP001139721"/>
    </source>
</evidence>
<reference evidence="1" key="1">
    <citation type="submission" date="2021-11" db="EMBL/GenBank/DDBJ databases">
        <title>Legionella maioricencis sp. nov., a new species isolated from hot water samples in Mallorca.</title>
        <authorList>
            <person name="Crespi S."/>
            <person name="Drasar V."/>
            <person name="Salva-Serra F."/>
            <person name="Jaen-Luchoro D."/>
            <person name="Pineiro-Iglesias B."/>
            <person name="Aliaga F."/>
            <person name="Fernandez-Juarez V."/>
            <person name="Coll G."/>
            <person name="Moore E.R.B."/>
            <person name="Bennasar-Figueras A."/>
        </authorList>
    </citation>
    <scope>NUCLEOTIDE SEQUENCE</scope>
    <source>
        <strain evidence="1">HCPI-6</strain>
    </source>
</reference>
<gene>
    <name evidence="1" type="ORF">LOX96_07330</name>
</gene>
<comment type="caution">
    <text evidence="1">The sequence shown here is derived from an EMBL/GenBank/DDBJ whole genome shotgun (WGS) entry which is preliminary data.</text>
</comment>
<sequence length="192" mass="21724">MSKKLYVYMDDVLFTSDEKTVLITKGVTTCIAFIVQGSFWDEENDKIHFCGLYHWSGFKNVNRTQDQQAKDTLLNFFKKLRNYAGIDDEDEITIDVLYFIGGEKEQCDSDDEILVSGTEAEVNSLQKAVKGFNFAAHQFKIAPENIHHQHFLTEGEQSISIQLTLDAIDCKIKSPAPGDAFDNEVTPNLGMQ</sequence>
<dbReference type="AlphaFoldDB" id="A0A9X2IAV2"/>
<organism evidence="1 2">
    <name type="scientific">Legionella maioricensis</name>
    <dbReference type="NCBI Taxonomy" id="2896528"/>
    <lineage>
        <taxon>Bacteria</taxon>
        <taxon>Pseudomonadati</taxon>
        <taxon>Pseudomonadota</taxon>
        <taxon>Gammaproteobacteria</taxon>
        <taxon>Legionellales</taxon>
        <taxon>Legionellaceae</taxon>
        <taxon>Legionella</taxon>
    </lineage>
</organism>
<dbReference type="Proteomes" id="UP001139721">
    <property type="component" value="Unassembled WGS sequence"/>
</dbReference>
<accession>A0A9X2IAV2</accession>
<keyword evidence="2" id="KW-1185">Reference proteome</keyword>
<proteinExistence type="predicted"/>
<name>A0A9X2IAV2_9GAMM</name>
<evidence type="ECO:0000313" key="1">
    <source>
        <dbReference type="EMBL" id="MCL9683900.1"/>
    </source>
</evidence>
<dbReference type="EMBL" id="JAJKBJ010000006">
    <property type="protein sequence ID" value="MCL9683900.1"/>
    <property type="molecule type" value="Genomic_DNA"/>
</dbReference>
<protein>
    <submittedName>
        <fullName evidence="1">Uncharacterized protein</fullName>
    </submittedName>
</protein>
<dbReference type="RefSeq" id="WP_250420951.1">
    <property type="nucleotide sequence ID" value="NZ_JAJKBJ010000006.1"/>
</dbReference>